<evidence type="ECO:0000313" key="11">
    <source>
        <dbReference type="Proteomes" id="UP000203623"/>
    </source>
</evidence>
<dbReference type="RefSeq" id="YP_003422377.1">
    <property type="nucleotide sequence ID" value="NC_013772.1"/>
</dbReference>
<dbReference type="KEGG" id="vg:8763898"/>
<dbReference type="SUPFAM" id="SSF55486">
    <property type="entry name" value="Metalloproteases ('zincins'), catalytic domain"/>
    <property type="match status" value="1"/>
</dbReference>
<evidence type="ECO:0000256" key="1">
    <source>
        <dbReference type="ARBA" id="ARBA00001947"/>
    </source>
</evidence>
<keyword evidence="6" id="KW-0378">Hydrolase</keyword>
<proteinExistence type="inferred from homology"/>
<dbReference type="InterPro" id="IPR021190">
    <property type="entry name" value="Pept_M10A"/>
</dbReference>
<dbReference type="GO" id="GO:0030574">
    <property type="term" value="P:collagen catabolic process"/>
    <property type="evidence" value="ECO:0007669"/>
    <property type="project" value="TreeGrafter"/>
</dbReference>
<keyword evidence="11" id="KW-1185">Reference proteome</keyword>
<dbReference type="MEROPS" id="M10.032"/>
<dbReference type="InterPro" id="IPR033739">
    <property type="entry name" value="M10A_MMP"/>
</dbReference>
<evidence type="ECO:0000256" key="8">
    <source>
        <dbReference type="ARBA" id="ARBA00023049"/>
    </source>
</evidence>
<evidence type="ECO:0000256" key="2">
    <source>
        <dbReference type="ARBA" id="ARBA00010370"/>
    </source>
</evidence>
<evidence type="ECO:0000256" key="6">
    <source>
        <dbReference type="ARBA" id="ARBA00022801"/>
    </source>
</evidence>
<keyword evidence="4" id="KW-0479">Metal-binding</keyword>
<dbReference type="InterPro" id="IPR001818">
    <property type="entry name" value="Pept_M10_metallopeptidase"/>
</dbReference>
<name>B6S6Q7_GVPU</name>
<dbReference type="PANTHER" id="PTHR10201:SF291">
    <property type="entry name" value="MATRIX METALLOPROTEINASE 1, ISOFORM C-RELATED"/>
    <property type="match status" value="1"/>
</dbReference>
<dbReference type="SMART" id="SM00235">
    <property type="entry name" value="ZnMc"/>
    <property type="match status" value="1"/>
</dbReference>
<dbReference type="Proteomes" id="UP000203623">
    <property type="component" value="Genome"/>
</dbReference>
<dbReference type="OrthoDB" id="4353at10239"/>
<evidence type="ECO:0000259" key="9">
    <source>
        <dbReference type="SMART" id="SM00235"/>
    </source>
</evidence>
<comment type="cofactor">
    <cofactor evidence="1">
        <name>Zn(2+)</name>
        <dbReference type="ChEBI" id="CHEBI:29105"/>
    </cofactor>
</comment>
<evidence type="ECO:0000256" key="3">
    <source>
        <dbReference type="ARBA" id="ARBA00022670"/>
    </source>
</evidence>
<dbReference type="GeneID" id="8763898"/>
<comment type="similarity">
    <text evidence="2">Belongs to the peptidase M10A family.</text>
</comment>
<dbReference type="Pfam" id="PF00413">
    <property type="entry name" value="Peptidase_M10"/>
    <property type="match status" value="1"/>
</dbReference>
<keyword evidence="3" id="KW-0645">Protease</keyword>
<dbReference type="InterPro" id="IPR024079">
    <property type="entry name" value="MetalloPept_cat_dom_sf"/>
</dbReference>
<reference evidence="11" key="1">
    <citation type="submission" date="2008-04" db="EMBL/GenBank/DDBJ databases">
        <title>Genome sequence analysis of the Pseudaletia unipuncta granulovirus which was propagated in Pseudaletia separate larvae.</title>
        <authorList>
            <person name="Li Y."/>
            <person name="Tang P."/>
            <person name="Zhang Z."/>
            <person name="Zhang H."/>
            <person name="Qin Q."/>
        </authorList>
    </citation>
    <scope>NUCLEOTIDE SEQUENCE [LARGE SCALE GENOMIC DNA]</scope>
    <source>
        <strain evidence="11">Hawaiin</strain>
    </source>
</reference>
<dbReference type="PRINTS" id="PR00138">
    <property type="entry name" value="MATRIXIN"/>
</dbReference>
<dbReference type="Gene3D" id="2.110.10.10">
    <property type="entry name" value="Hemopexin-like domain"/>
    <property type="match status" value="1"/>
</dbReference>
<keyword evidence="5" id="KW-0732">Signal</keyword>
<evidence type="ECO:0000256" key="7">
    <source>
        <dbReference type="ARBA" id="ARBA00022833"/>
    </source>
</evidence>
<accession>B6S6Q7</accession>
<dbReference type="Gene3D" id="3.40.390.10">
    <property type="entry name" value="Collagenase (Catalytic Domain)"/>
    <property type="match status" value="1"/>
</dbReference>
<organism evidence="10 11">
    <name type="scientific">Pseudalatia unipuncta granulosis virus</name>
    <name type="common">PuGV</name>
    <name type="synonym">Pseudalatia unipuncta granulovirus</name>
    <dbReference type="NCBI Taxonomy" id="36355"/>
    <lineage>
        <taxon>Viruses</taxon>
        <taxon>Viruses incertae sedis</taxon>
        <taxon>Naldaviricetes</taxon>
        <taxon>Lefavirales</taxon>
        <taxon>Baculoviridae</taxon>
        <taxon>Betabaculovirus</taxon>
        <taxon>Betabaculovirus myunipunctae</taxon>
    </lineage>
</organism>
<dbReference type="CDD" id="cd04278">
    <property type="entry name" value="ZnMc_MMP"/>
    <property type="match status" value="1"/>
</dbReference>
<keyword evidence="8" id="KW-0482">Metalloprotease</keyword>
<dbReference type="EMBL" id="EU678671">
    <property type="protein sequence ID" value="ACH69388.1"/>
    <property type="molecule type" value="Genomic_DNA"/>
</dbReference>
<dbReference type="GO" id="GO:0006508">
    <property type="term" value="P:proteolysis"/>
    <property type="evidence" value="ECO:0007669"/>
    <property type="project" value="UniProtKB-KW"/>
</dbReference>
<dbReference type="GO" id="GO:0030198">
    <property type="term" value="P:extracellular matrix organization"/>
    <property type="evidence" value="ECO:0007669"/>
    <property type="project" value="TreeGrafter"/>
</dbReference>
<dbReference type="InterPro" id="IPR006026">
    <property type="entry name" value="Peptidase_Metallo"/>
</dbReference>
<dbReference type="PANTHER" id="PTHR10201">
    <property type="entry name" value="MATRIX METALLOPROTEINASE"/>
    <property type="match status" value="1"/>
</dbReference>
<keyword evidence="7" id="KW-0862">Zinc</keyword>
<dbReference type="GO" id="GO:0031012">
    <property type="term" value="C:extracellular matrix"/>
    <property type="evidence" value="ECO:0007669"/>
    <property type="project" value="InterPro"/>
</dbReference>
<dbReference type="SUPFAM" id="SSF50923">
    <property type="entry name" value="Hemopexin-like domain"/>
    <property type="match status" value="1"/>
</dbReference>
<feature type="domain" description="Peptidase metallopeptidase" evidence="9">
    <location>
        <begin position="185"/>
        <end position="355"/>
    </location>
</feature>
<evidence type="ECO:0000256" key="5">
    <source>
        <dbReference type="ARBA" id="ARBA00022729"/>
    </source>
</evidence>
<protein>
    <submittedName>
        <fullName evidence="10">Metalloproteinase</fullName>
    </submittedName>
</protein>
<dbReference type="InterPro" id="IPR036375">
    <property type="entry name" value="Hemopexin-like_dom_sf"/>
</dbReference>
<organismHost>
    <name type="scientific">Mythimna unipuncta</name>
    <name type="common">Armyworm moth</name>
    <name type="synonym">Pseudaletia unipuncta</name>
    <dbReference type="NCBI Taxonomy" id="103831"/>
</organismHost>
<evidence type="ECO:0000256" key="4">
    <source>
        <dbReference type="ARBA" id="ARBA00022723"/>
    </source>
</evidence>
<dbReference type="GO" id="GO:0004222">
    <property type="term" value="F:metalloendopeptidase activity"/>
    <property type="evidence" value="ECO:0007669"/>
    <property type="project" value="InterPro"/>
</dbReference>
<evidence type="ECO:0000313" key="10">
    <source>
        <dbReference type="EMBL" id="ACH69388.1"/>
    </source>
</evidence>
<sequence>MRFYQLTLITGCLVALVCCQQNVSSNKNLINVHNATSADGPKLTDYVPRQRKLRKRIMSHDRPSTTTHHTTTPEEFDIDQLEFENEQQRIEFNNVYANVNKSRGMGVIQFNVSLSEKPAASSSGNHIMNDTYESLDYLRNFQAPVFVFDSDDSSLAPTIHKIWLNKGSKNCGGGHQRTKRFAVDQHAAWDHDNITWSLFTKVLPTTISRNRVVQELTDAFMLWQKTTTWRNASIIYFTQLHDNSTDANIKLSFARRDHNDSHPFDGKGGVLAHTFIPPTGRIHFDVDEDWRLLDNEHKISEDGISLYLVAAHEIGHALGLHHTSVRSAIMYWYYNNERSGLDKDDANGISQLYVDNPFRVTTTERSTTTTTQPTTTTRRPMNEFNLIFERRLPDWLSEMSPSLLDVCASPPTNLMMLDNNLHMIVDNRVWVYDVKGAVTYEGVAVSSIWPDLCKVDAMVQMSENKIVATRNNMWYEYHKNSTLMNVGRVQDVLRDENVTKIDSLFVENDRLYATYNNTFYVVQNNSVVYSGPLREKFRGVGLKIDYLVHFKSSDVYMLGIGRGFWIVRVIDNDEILGNVYQVIKPLQRLLDYC</sequence>
<dbReference type="GO" id="GO:0008270">
    <property type="term" value="F:zinc ion binding"/>
    <property type="evidence" value="ECO:0007669"/>
    <property type="project" value="InterPro"/>
</dbReference>